<dbReference type="KEGG" id="aagg:ETAA8_58950"/>
<gene>
    <name evidence="4" type="ORF">ETAA8_58950</name>
</gene>
<evidence type="ECO:0000256" key="1">
    <source>
        <dbReference type="SAM" id="MobiDB-lite"/>
    </source>
</evidence>
<dbReference type="Pfam" id="PF03983">
    <property type="entry name" value="SHD1"/>
    <property type="match status" value="1"/>
</dbReference>
<feature type="signal peptide" evidence="2">
    <location>
        <begin position="1"/>
        <end position="25"/>
    </location>
</feature>
<dbReference type="GO" id="GO:0043130">
    <property type="term" value="F:ubiquitin binding"/>
    <property type="evidence" value="ECO:0007669"/>
    <property type="project" value="InterPro"/>
</dbReference>
<proteinExistence type="predicted"/>
<dbReference type="GO" id="GO:0030674">
    <property type="term" value="F:protein-macromolecule adaptor activity"/>
    <property type="evidence" value="ECO:0007669"/>
    <property type="project" value="InterPro"/>
</dbReference>
<name>A0A517YKK0_9BACT</name>
<dbReference type="GO" id="GO:0042802">
    <property type="term" value="F:identical protein binding"/>
    <property type="evidence" value="ECO:0007669"/>
    <property type="project" value="InterPro"/>
</dbReference>
<keyword evidence="2" id="KW-0732">Signal</keyword>
<feature type="domain" description="SLA1 homology" evidence="3">
    <location>
        <begin position="109"/>
        <end position="161"/>
    </location>
</feature>
<feature type="compositionally biased region" description="Low complexity" evidence="1">
    <location>
        <begin position="95"/>
        <end position="105"/>
    </location>
</feature>
<evidence type="ECO:0000259" key="3">
    <source>
        <dbReference type="Pfam" id="PF03983"/>
    </source>
</evidence>
<dbReference type="EMBL" id="CP036274">
    <property type="protein sequence ID" value="QDU30747.1"/>
    <property type="molecule type" value="Genomic_DNA"/>
</dbReference>
<dbReference type="InterPro" id="IPR011044">
    <property type="entry name" value="Quino_amine_DH_bsu"/>
</dbReference>
<evidence type="ECO:0000313" key="5">
    <source>
        <dbReference type="Proteomes" id="UP000315017"/>
    </source>
</evidence>
<dbReference type="Gene3D" id="2.30.30.700">
    <property type="entry name" value="SLA1 homology domain 1"/>
    <property type="match status" value="1"/>
</dbReference>
<organism evidence="4 5">
    <name type="scientific">Anatilimnocola aggregata</name>
    <dbReference type="NCBI Taxonomy" id="2528021"/>
    <lineage>
        <taxon>Bacteria</taxon>
        <taxon>Pseudomonadati</taxon>
        <taxon>Planctomycetota</taxon>
        <taxon>Planctomycetia</taxon>
        <taxon>Pirellulales</taxon>
        <taxon>Pirellulaceae</taxon>
        <taxon>Anatilimnocola</taxon>
    </lineage>
</organism>
<dbReference type="AlphaFoldDB" id="A0A517YKK0"/>
<dbReference type="SUPFAM" id="SSF50969">
    <property type="entry name" value="YVTN repeat-like/Quinoprotein amine dehydrogenase"/>
    <property type="match status" value="1"/>
</dbReference>
<feature type="region of interest" description="Disordered" evidence="1">
    <location>
        <begin position="90"/>
        <end position="109"/>
    </location>
</feature>
<accession>A0A517YKK0</accession>
<sequence precursor="true">MRNCFKSAAVINLFWLCTLQCLSFAQVPNQAAPAIPPSGTEVEYLDLRGALKRGKFVDVAPNGAVRIRIEDGSTRLMPPNRVRVVGGTVPPPMNAPAAQPAAPAPGVDAKSRTWADASGMFKIEAEFISLKDDTVELKRPDGKVITLTLDKLSVADQAIAKSLGEATKISGDQPVASTPFKASQGIQSDSGVVNVTVQENETKVSFQGATQVSLTPPPTWNVTPDPATTAPSQLKLRKISIPARLQASNQPGHVQAMLSDPRRNWMWLGIAPDSNSFKTYRFERVDLESGKVLPAVELSIASIPLAIDPTGKFMASLRCTRYYSHYRDQIDLWQIDGESVNYSQSFRPYPPSEVAVFSTDTIKKAEFIDAENLITVSTKGRLVVWSLPSLTAKYQVNLGRDFSTFALSPGRRQLAISTSTGQYVLEALTGKVLGKFAAKTNEVRFSHVRVLHFKDDGSQLAGYDSYTGGGLTDLRVWDVKSGGELVHLTGHVNAGPTEGDNSAIWLSSGHLLVGSHWAVDLERRVSTAVFRGSWFASTSVGEASWYLFADERSSTFQLVNCSPITDQLVQRARAVPVDQLLAIKPGDKVALSLEFPTDHPTDEIRAAFTARIEANGWKVGSPNDPCRVLIHCIKRLAGSREVTYRSAGQVSRGNLELSDTRVEIYSLPDRRLLWCSYVNYVERYKTYELAPGATLAEYGRNFPGPADFQNFELPSRILDYQRINPGIFDGTISLQRGVTFSK</sequence>
<dbReference type="InterPro" id="IPR007131">
    <property type="entry name" value="SHD1"/>
</dbReference>
<reference evidence="4 5" key="1">
    <citation type="submission" date="2019-02" db="EMBL/GenBank/DDBJ databases">
        <title>Deep-cultivation of Planctomycetes and their phenomic and genomic characterization uncovers novel biology.</title>
        <authorList>
            <person name="Wiegand S."/>
            <person name="Jogler M."/>
            <person name="Boedeker C."/>
            <person name="Pinto D."/>
            <person name="Vollmers J."/>
            <person name="Rivas-Marin E."/>
            <person name="Kohn T."/>
            <person name="Peeters S.H."/>
            <person name="Heuer A."/>
            <person name="Rast P."/>
            <person name="Oberbeckmann S."/>
            <person name="Bunk B."/>
            <person name="Jeske O."/>
            <person name="Meyerdierks A."/>
            <person name="Storesund J.E."/>
            <person name="Kallscheuer N."/>
            <person name="Luecker S."/>
            <person name="Lage O.M."/>
            <person name="Pohl T."/>
            <person name="Merkel B.J."/>
            <person name="Hornburger P."/>
            <person name="Mueller R.-W."/>
            <person name="Bruemmer F."/>
            <person name="Labrenz M."/>
            <person name="Spormann A.M."/>
            <person name="Op den Camp H."/>
            <person name="Overmann J."/>
            <person name="Amann R."/>
            <person name="Jetten M.S.M."/>
            <person name="Mascher T."/>
            <person name="Medema M.H."/>
            <person name="Devos D.P."/>
            <person name="Kaster A.-K."/>
            <person name="Ovreas L."/>
            <person name="Rohde M."/>
            <person name="Galperin M.Y."/>
            <person name="Jogler C."/>
        </authorList>
    </citation>
    <scope>NUCLEOTIDE SEQUENCE [LARGE SCALE GENOMIC DNA]</scope>
    <source>
        <strain evidence="4 5">ETA_A8</strain>
    </source>
</reference>
<dbReference type="Proteomes" id="UP000315017">
    <property type="component" value="Chromosome"/>
</dbReference>
<dbReference type="Gene3D" id="2.130.10.10">
    <property type="entry name" value="YVTN repeat-like/Quinoprotein amine dehydrogenase"/>
    <property type="match status" value="1"/>
</dbReference>
<dbReference type="OrthoDB" id="291762at2"/>
<feature type="chain" id="PRO_5021914588" description="SLA1 homology domain-containing protein" evidence="2">
    <location>
        <begin position="26"/>
        <end position="742"/>
    </location>
</feature>
<dbReference type="GO" id="GO:0008092">
    <property type="term" value="F:cytoskeletal protein binding"/>
    <property type="evidence" value="ECO:0007669"/>
    <property type="project" value="InterPro"/>
</dbReference>
<evidence type="ECO:0000313" key="4">
    <source>
        <dbReference type="EMBL" id="QDU30747.1"/>
    </source>
</evidence>
<evidence type="ECO:0000256" key="2">
    <source>
        <dbReference type="SAM" id="SignalP"/>
    </source>
</evidence>
<protein>
    <recommendedName>
        <fullName evidence="3">SLA1 homology domain-containing protein</fullName>
    </recommendedName>
</protein>
<dbReference type="InterPro" id="IPR015943">
    <property type="entry name" value="WD40/YVTN_repeat-like_dom_sf"/>
</dbReference>
<keyword evidence="5" id="KW-1185">Reference proteome</keyword>